<dbReference type="Proteomes" id="UP000429607">
    <property type="component" value="Unassembled WGS sequence"/>
</dbReference>
<evidence type="ECO:0000313" key="6">
    <source>
        <dbReference type="Proteomes" id="UP000435112"/>
    </source>
</evidence>
<dbReference type="EMBL" id="QXFT01001552">
    <property type="protein sequence ID" value="KAE9315719.1"/>
    <property type="molecule type" value="Genomic_DNA"/>
</dbReference>
<proteinExistence type="predicted"/>
<dbReference type="EMBL" id="QXFV01001729">
    <property type="protein sequence ID" value="KAE8999520.1"/>
    <property type="molecule type" value="Genomic_DNA"/>
</dbReference>
<accession>A0A6A3JQQ9</accession>
<evidence type="ECO:0000313" key="2">
    <source>
        <dbReference type="EMBL" id="KAE8999520.1"/>
    </source>
</evidence>
<comment type="caution">
    <text evidence="1">The sequence shown here is derived from an EMBL/GenBank/DDBJ whole genome shotgun (WGS) entry which is preliminary data.</text>
</comment>
<dbReference type="Proteomes" id="UP000435112">
    <property type="component" value="Unassembled WGS sequence"/>
</dbReference>
<dbReference type="PANTHER" id="PTHR47150">
    <property type="entry name" value="OS12G0169200 PROTEIN"/>
    <property type="match status" value="1"/>
</dbReference>
<dbReference type="EMBL" id="QXFU01001748">
    <property type="protein sequence ID" value="KAE8996242.1"/>
    <property type="molecule type" value="Genomic_DNA"/>
</dbReference>
<protein>
    <submittedName>
        <fullName evidence="1">Uncharacterized protein</fullName>
    </submittedName>
</protein>
<evidence type="ECO:0000313" key="3">
    <source>
        <dbReference type="EMBL" id="KAE9315719.1"/>
    </source>
</evidence>
<dbReference type="Proteomes" id="UP000434957">
    <property type="component" value="Unassembled WGS sequence"/>
</dbReference>
<dbReference type="PANTHER" id="PTHR47150:SF5">
    <property type="entry name" value="OS07G0546750 PROTEIN"/>
    <property type="match status" value="1"/>
</dbReference>
<organism evidence="1 6">
    <name type="scientific">Phytophthora rubi</name>
    <dbReference type="NCBI Taxonomy" id="129364"/>
    <lineage>
        <taxon>Eukaryota</taxon>
        <taxon>Sar</taxon>
        <taxon>Stramenopiles</taxon>
        <taxon>Oomycota</taxon>
        <taxon>Peronosporomycetes</taxon>
        <taxon>Peronosporales</taxon>
        <taxon>Peronosporaceae</taxon>
        <taxon>Phytophthora</taxon>
    </lineage>
</organism>
<sequence>MSSDTDEDAELYSSDDEEDFILLLLSAQRTPLKRKRGGSKPGKAANLDRDFEAAHARLWKDYFSENPTYPAGLFRRRNRMSRDLFVRLMDAVVEHDPDLSSVWTV</sequence>
<evidence type="ECO:0000313" key="5">
    <source>
        <dbReference type="Proteomes" id="UP000434957"/>
    </source>
</evidence>
<reference evidence="4 6" key="1">
    <citation type="submission" date="2018-09" db="EMBL/GenBank/DDBJ databases">
        <title>Genomic investigation of the strawberry pathogen Phytophthora fragariae indicates pathogenicity is determined by transcriptional variation in three key races.</title>
        <authorList>
            <person name="Adams T.M."/>
            <person name="Armitage A.D."/>
            <person name="Sobczyk M.K."/>
            <person name="Bates H.J."/>
            <person name="Dunwell J.M."/>
            <person name="Nellist C.F."/>
            <person name="Harrison R.J."/>
        </authorList>
    </citation>
    <scope>NUCLEOTIDE SEQUENCE [LARGE SCALE GENOMIC DNA]</scope>
    <source>
        <strain evidence="2 4">SCRP249</strain>
        <strain evidence="1 6">SCRP324</strain>
        <strain evidence="3 5">SCRP333</strain>
    </source>
</reference>
<dbReference type="AlphaFoldDB" id="A0A6A3JQQ9"/>
<gene>
    <name evidence="2" type="ORF">PR001_g19034</name>
    <name evidence="1" type="ORF">PR002_g19375</name>
    <name evidence="3" type="ORF">PR003_g18914</name>
</gene>
<evidence type="ECO:0000313" key="1">
    <source>
        <dbReference type="EMBL" id="KAE8996242.1"/>
    </source>
</evidence>
<name>A0A6A3JQQ9_9STRA</name>
<keyword evidence="5" id="KW-1185">Reference proteome</keyword>
<dbReference type="OrthoDB" id="125490at2759"/>
<evidence type="ECO:0000313" key="4">
    <source>
        <dbReference type="Proteomes" id="UP000429607"/>
    </source>
</evidence>